<organism evidence="2 3">
    <name type="scientific">Eiseniibacteriota bacterium</name>
    <dbReference type="NCBI Taxonomy" id="2212470"/>
    <lineage>
        <taxon>Bacteria</taxon>
        <taxon>Candidatus Eiseniibacteriota</taxon>
    </lineage>
</organism>
<evidence type="ECO:0000313" key="2">
    <source>
        <dbReference type="EMBL" id="TMQ59297.1"/>
    </source>
</evidence>
<dbReference type="EMBL" id="VBOS01000052">
    <property type="protein sequence ID" value="TMQ59297.1"/>
    <property type="molecule type" value="Genomic_DNA"/>
</dbReference>
<feature type="transmembrane region" description="Helical" evidence="1">
    <location>
        <begin position="83"/>
        <end position="103"/>
    </location>
</feature>
<protein>
    <submittedName>
        <fullName evidence="2">Uncharacterized protein</fullName>
    </submittedName>
</protein>
<proteinExistence type="predicted"/>
<accession>A0A538T6N8</accession>
<reference evidence="2 3" key="1">
    <citation type="journal article" date="2019" name="Nat. Microbiol.">
        <title>Mediterranean grassland soil C-N compound turnover is dependent on rainfall and depth, and is mediated by genomically divergent microorganisms.</title>
        <authorList>
            <person name="Diamond S."/>
            <person name="Andeer P.F."/>
            <person name="Li Z."/>
            <person name="Crits-Christoph A."/>
            <person name="Burstein D."/>
            <person name="Anantharaman K."/>
            <person name="Lane K.R."/>
            <person name="Thomas B.C."/>
            <person name="Pan C."/>
            <person name="Northen T.R."/>
            <person name="Banfield J.F."/>
        </authorList>
    </citation>
    <scope>NUCLEOTIDE SEQUENCE [LARGE SCALE GENOMIC DNA]</scope>
    <source>
        <strain evidence="2">WS_2</strain>
    </source>
</reference>
<keyword evidence="1" id="KW-0812">Transmembrane</keyword>
<sequence>MKPAPSSPEHHIGTTASAADVLEAPRGGGLGRGYEVFRQEFAHNLRRPLFWVLILLTGLFAFMLSTGEASISSGDARVGGTRAWITSEFAVTQLLIMMVSLIYA</sequence>
<feature type="non-terminal residue" evidence="2">
    <location>
        <position position="104"/>
    </location>
</feature>
<evidence type="ECO:0000313" key="3">
    <source>
        <dbReference type="Proteomes" id="UP000317716"/>
    </source>
</evidence>
<evidence type="ECO:0000256" key="1">
    <source>
        <dbReference type="SAM" id="Phobius"/>
    </source>
</evidence>
<comment type="caution">
    <text evidence="2">The sequence shown here is derived from an EMBL/GenBank/DDBJ whole genome shotgun (WGS) entry which is preliminary data.</text>
</comment>
<keyword evidence="1" id="KW-1133">Transmembrane helix</keyword>
<name>A0A538T6N8_UNCEI</name>
<feature type="transmembrane region" description="Helical" evidence="1">
    <location>
        <begin position="49"/>
        <end position="71"/>
    </location>
</feature>
<dbReference type="Proteomes" id="UP000317716">
    <property type="component" value="Unassembled WGS sequence"/>
</dbReference>
<keyword evidence="1" id="KW-0472">Membrane</keyword>
<gene>
    <name evidence="2" type="ORF">E6K72_01750</name>
</gene>
<dbReference type="AlphaFoldDB" id="A0A538T6N8"/>